<comment type="similarity">
    <text evidence="1">Belongs to the Rv1128c/1148c/1588c/1702c/1945/3466 family.</text>
</comment>
<dbReference type="Gene3D" id="1.10.30.50">
    <property type="match status" value="1"/>
</dbReference>
<dbReference type="CDD" id="cd00085">
    <property type="entry name" value="HNHc"/>
    <property type="match status" value="1"/>
</dbReference>
<dbReference type="InterPro" id="IPR003870">
    <property type="entry name" value="DUF222"/>
</dbReference>
<dbReference type="RefSeq" id="WP_179548991.1">
    <property type="nucleotide sequence ID" value="NZ_BSEW01000002.1"/>
</dbReference>
<dbReference type="SMART" id="SM00507">
    <property type="entry name" value="HNHc"/>
    <property type="match status" value="1"/>
</dbReference>
<evidence type="ECO:0000256" key="1">
    <source>
        <dbReference type="ARBA" id="ARBA00023450"/>
    </source>
</evidence>
<dbReference type="GO" id="GO:0004519">
    <property type="term" value="F:endonuclease activity"/>
    <property type="evidence" value="ECO:0007669"/>
    <property type="project" value="InterPro"/>
</dbReference>
<proteinExistence type="inferred from homology"/>
<dbReference type="GO" id="GO:0003676">
    <property type="term" value="F:nucleic acid binding"/>
    <property type="evidence" value="ECO:0007669"/>
    <property type="project" value="InterPro"/>
</dbReference>
<keyword evidence="5" id="KW-1185">Reference proteome</keyword>
<organism evidence="4 5">
    <name type="scientific">Herbiconiux flava</name>
    <dbReference type="NCBI Taxonomy" id="881268"/>
    <lineage>
        <taxon>Bacteria</taxon>
        <taxon>Bacillati</taxon>
        <taxon>Actinomycetota</taxon>
        <taxon>Actinomycetes</taxon>
        <taxon>Micrococcales</taxon>
        <taxon>Microbacteriaceae</taxon>
        <taxon>Herbiconiux</taxon>
    </lineage>
</organism>
<dbReference type="AlphaFoldDB" id="A0A852STY6"/>
<evidence type="ECO:0000259" key="3">
    <source>
        <dbReference type="SMART" id="SM00507"/>
    </source>
</evidence>
<evidence type="ECO:0000313" key="4">
    <source>
        <dbReference type="EMBL" id="NYD72185.1"/>
    </source>
</evidence>
<gene>
    <name evidence="4" type="ORF">BJ984_003343</name>
</gene>
<dbReference type="InterPro" id="IPR003615">
    <property type="entry name" value="HNH_nuc"/>
</dbReference>
<name>A0A852STY6_9MICO</name>
<dbReference type="Proteomes" id="UP000549913">
    <property type="component" value="Unassembled WGS sequence"/>
</dbReference>
<sequence>MKPSFASASALAAGPVVAGASVLETRESLLRGIGADADAVAEIRARQAVLEAEAVVLLAAAARKAHWLAGLEGGSLEHARRSLVAEIATTLRLPEATAAQRIDEAEALEEFLPHTLDALARGAISYQHAQAVVRQARTLPEAARGEFDVAATAKAETQTPSQLATHARAVRERMHPESIDVRHREAREERAVWVEKERDGMATVVCHLPAVAAFAIDDTLDQLGRALRSPDETRTHAQLRADGLVELLLHRDGDTSARARGITANIVVTVPALSLLGRSDEGGELRGYGPIPLETARRLAAGAPSFLRILTDPVTGQRLSVGRDRYKVPADLRAAVVLDDETCRFPGCARRADRCDVDHTTDWAHGGETSLDNLAALCRRHHTVKHQTGWEVKAGEARALHWTSPSGARHTTRPPDHSPPAPQPRAHQRPRSPGGPIHLPDAPPF</sequence>
<dbReference type="InterPro" id="IPR002711">
    <property type="entry name" value="HNH"/>
</dbReference>
<protein>
    <recommendedName>
        <fullName evidence="3">HNH nuclease domain-containing protein</fullName>
    </recommendedName>
</protein>
<dbReference type="GO" id="GO:0008270">
    <property type="term" value="F:zinc ion binding"/>
    <property type="evidence" value="ECO:0007669"/>
    <property type="project" value="InterPro"/>
</dbReference>
<comment type="caution">
    <text evidence="4">The sequence shown here is derived from an EMBL/GenBank/DDBJ whole genome shotgun (WGS) entry which is preliminary data.</text>
</comment>
<reference evidence="4 5" key="1">
    <citation type="submission" date="2020-07" db="EMBL/GenBank/DDBJ databases">
        <title>Sequencing the genomes of 1000 actinobacteria strains.</title>
        <authorList>
            <person name="Klenk H.-P."/>
        </authorList>
    </citation>
    <scope>NUCLEOTIDE SEQUENCE [LARGE SCALE GENOMIC DNA]</scope>
    <source>
        <strain evidence="4 5">DSM 26474</strain>
    </source>
</reference>
<dbReference type="Pfam" id="PF02720">
    <property type="entry name" value="DUF222"/>
    <property type="match status" value="1"/>
</dbReference>
<accession>A0A852STY6</accession>
<evidence type="ECO:0000256" key="2">
    <source>
        <dbReference type="SAM" id="MobiDB-lite"/>
    </source>
</evidence>
<feature type="region of interest" description="Disordered" evidence="2">
    <location>
        <begin position="404"/>
        <end position="445"/>
    </location>
</feature>
<evidence type="ECO:0000313" key="5">
    <source>
        <dbReference type="Proteomes" id="UP000549913"/>
    </source>
</evidence>
<feature type="domain" description="HNH nuclease" evidence="3">
    <location>
        <begin position="331"/>
        <end position="383"/>
    </location>
</feature>
<dbReference type="EMBL" id="JACCBM010000001">
    <property type="protein sequence ID" value="NYD72185.1"/>
    <property type="molecule type" value="Genomic_DNA"/>
</dbReference>
<dbReference type="Pfam" id="PF01844">
    <property type="entry name" value="HNH"/>
    <property type="match status" value="1"/>
</dbReference>